<evidence type="ECO:0000313" key="3">
    <source>
        <dbReference type="EMBL" id="ASB89701.1"/>
    </source>
</evidence>
<dbReference type="Pfam" id="PF02325">
    <property type="entry name" value="CCB3_YggT"/>
    <property type="match status" value="1"/>
</dbReference>
<keyword evidence="2" id="KW-0812">Transmembrane</keyword>
<dbReference type="Proteomes" id="UP000196877">
    <property type="component" value="Chromosome"/>
</dbReference>
<accession>A0ABN5AG79</accession>
<feature type="transmembrane region" description="Helical" evidence="2">
    <location>
        <begin position="12"/>
        <end position="30"/>
    </location>
</feature>
<keyword evidence="2" id="KW-1133">Transmembrane helix</keyword>
<dbReference type="InterPro" id="IPR003425">
    <property type="entry name" value="CCB3/YggT"/>
</dbReference>
<evidence type="ECO:0000313" key="4">
    <source>
        <dbReference type="Proteomes" id="UP000196877"/>
    </source>
</evidence>
<protein>
    <submittedName>
        <fullName evidence="3">Membrane protein YlmG</fullName>
    </submittedName>
</protein>
<dbReference type="PANTHER" id="PTHR33219">
    <property type="entry name" value="YLMG HOMOLOG PROTEIN 2, CHLOROPLASTIC"/>
    <property type="match status" value="1"/>
</dbReference>
<organism evidence="3 4">
    <name type="scientific">Bacillus sonorensis</name>
    <dbReference type="NCBI Taxonomy" id="119858"/>
    <lineage>
        <taxon>Bacteria</taxon>
        <taxon>Bacillati</taxon>
        <taxon>Bacillota</taxon>
        <taxon>Bacilli</taxon>
        <taxon>Bacillales</taxon>
        <taxon>Bacillaceae</taxon>
        <taxon>Bacillus</taxon>
    </lineage>
</organism>
<dbReference type="RefSeq" id="WP_006638253.1">
    <property type="nucleotide sequence ID" value="NZ_BORD01000004.1"/>
</dbReference>
<gene>
    <name evidence="3" type="ORF">S101395_03194</name>
</gene>
<dbReference type="GeneID" id="92852865"/>
<name>A0ABN5AG79_9BACI</name>
<sequence length="91" mass="10417">MILFYIYKILSMLLTVYSFALIIYIFMSWVPNARATSFGRVLASVCEPYLEPFRRIIPPLGMIDISPIVAIFVLRFADMGLIAVFRMLGAF</sequence>
<comment type="similarity">
    <text evidence="1">Belongs to the YggT family.</text>
</comment>
<evidence type="ECO:0000256" key="2">
    <source>
        <dbReference type="SAM" id="Phobius"/>
    </source>
</evidence>
<evidence type="ECO:0000256" key="1">
    <source>
        <dbReference type="ARBA" id="ARBA00010894"/>
    </source>
</evidence>
<keyword evidence="4" id="KW-1185">Reference proteome</keyword>
<keyword evidence="2" id="KW-0472">Membrane</keyword>
<dbReference type="EMBL" id="CP021920">
    <property type="protein sequence ID" value="ASB89701.1"/>
    <property type="molecule type" value="Genomic_DNA"/>
</dbReference>
<proteinExistence type="inferred from homology"/>
<feature type="transmembrane region" description="Helical" evidence="2">
    <location>
        <begin position="68"/>
        <end position="88"/>
    </location>
</feature>
<reference evidence="3 4" key="1">
    <citation type="submission" date="2017-06" db="EMBL/GenBank/DDBJ databases">
        <title>Genome sequence of Bacillus sonorensis strain SRCM101395.</title>
        <authorList>
            <person name="Cho S.H."/>
        </authorList>
    </citation>
    <scope>NUCLEOTIDE SEQUENCE [LARGE SCALE GENOMIC DNA]</scope>
    <source>
        <strain evidence="3 4">SRCM101395</strain>
    </source>
</reference>
<dbReference type="PANTHER" id="PTHR33219:SF14">
    <property type="entry name" value="PROTEIN COFACTOR ASSEMBLY OF COMPLEX C SUBUNIT B CCB3, CHLOROPLASTIC-RELATED"/>
    <property type="match status" value="1"/>
</dbReference>